<sequence length="142" mass="15851">MRGDLDSRCIAQAATQTPTRDLFVLDGATSFACHLLRPRIPAMYETSVNFGHRFNINRPTVALRRPKLRTFNSHDAWSAHLRSAPNRPRGACGARHDSERLIASGDPCRFPIPLSLDEAVTCRDARRPKLCPGESVPEFCHS</sequence>
<accession>A0A1Y5PQA1</accession>
<dbReference type="EMBL" id="FLQS01000051">
    <property type="protein sequence ID" value="SBS78321.1"/>
    <property type="molecule type" value="Genomic_DNA"/>
</dbReference>
<reference evidence="1" key="1">
    <citation type="submission" date="2016-03" db="EMBL/GenBank/DDBJ databases">
        <authorList>
            <person name="Ploux O."/>
        </authorList>
    </citation>
    <scope>NUCLEOTIDE SEQUENCE</scope>
    <source>
        <strain evidence="1">UC10</strain>
    </source>
</reference>
<protein>
    <submittedName>
        <fullName evidence="1">Uncharacterized protein</fullName>
    </submittedName>
</protein>
<proteinExistence type="predicted"/>
<name>A0A1Y5PQA1_9MYCO</name>
<dbReference type="AlphaFoldDB" id="A0A1Y5PQA1"/>
<evidence type="ECO:0000313" key="1">
    <source>
        <dbReference type="EMBL" id="SBS78321.1"/>
    </source>
</evidence>
<gene>
    <name evidence="1" type="ORF">MHPYR_550010</name>
</gene>
<organism evidence="1">
    <name type="scientific">uncultured Mycobacterium sp</name>
    <dbReference type="NCBI Taxonomy" id="171292"/>
    <lineage>
        <taxon>Bacteria</taxon>
        <taxon>Bacillati</taxon>
        <taxon>Actinomycetota</taxon>
        <taxon>Actinomycetes</taxon>
        <taxon>Mycobacteriales</taxon>
        <taxon>Mycobacteriaceae</taxon>
        <taxon>Mycobacterium</taxon>
        <taxon>environmental samples</taxon>
    </lineage>
</organism>